<gene>
    <name evidence="11" type="ORF">KC19_6G083200</name>
</gene>
<dbReference type="AlphaFoldDB" id="A0A8T0HIF9"/>
<keyword evidence="4 8" id="KW-0479">Metal-binding</keyword>
<reference evidence="11 12" key="1">
    <citation type="submission" date="2020-06" db="EMBL/GenBank/DDBJ databases">
        <title>WGS assembly of Ceratodon purpureus strain R40.</title>
        <authorList>
            <person name="Carey S.B."/>
            <person name="Jenkins J."/>
            <person name="Shu S."/>
            <person name="Lovell J.T."/>
            <person name="Sreedasyam A."/>
            <person name="Maumus F."/>
            <person name="Tiley G.P."/>
            <person name="Fernandez-Pozo N."/>
            <person name="Barry K."/>
            <person name="Chen C."/>
            <person name="Wang M."/>
            <person name="Lipzen A."/>
            <person name="Daum C."/>
            <person name="Saski C.A."/>
            <person name="Payton A.C."/>
            <person name="Mcbreen J.C."/>
            <person name="Conrad R.E."/>
            <person name="Kollar L.M."/>
            <person name="Olsson S."/>
            <person name="Huttunen S."/>
            <person name="Landis J.B."/>
            <person name="Wickett N.J."/>
            <person name="Johnson M.G."/>
            <person name="Rensing S.A."/>
            <person name="Grimwood J."/>
            <person name="Schmutz J."/>
            <person name="Mcdaniel S.F."/>
        </authorList>
    </citation>
    <scope>NUCLEOTIDE SEQUENCE [LARGE SCALE GENOMIC DNA]</scope>
    <source>
        <strain evidence="11 12">R40</strain>
    </source>
</reference>
<keyword evidence="7 9" id="KW-0503">Monooxygenase</keyword>
<dbReference type="InterPro" id="IPR001128">
    <property type="entry name" value="Cyt_P450"/>
</dbReference>
<dbReference type="GO" id="GO:0020037">
    <property type="term" value="F:heme binding"/>
    <property type="evidence" value="ECO:0007669"/>
    <property type="project" value="InterPro"/>
</dbReference>
<dbReference type="EMBL" id="CM026427">
    <property type="protein sequence ID" value="KAG0569322.1"/>
    <property type="molecule type" value="Genomic_DNA"/>
</dbReference>
<evidence type="ECO:0000256" key="10">
    <source>
        <dbReference type="SAM" id="Phobius"/>
    </source>
</evidence>
<evidence type="ECO:0000256" key="9">
    <source>
        <dbReference type="RuleBase" id="RU000461"/>
    </source>
</evidence>
<dbReference type="FunFam" id="1.10.630.10:FF:000126">
    <property type="entry name" value="Predicted protein"/>
    <property type="match status" value="1"/>
</dbReference>
<proteinExistence type="inferred from homology"/>
<dbReference type="SUPFAM" id="SSF48264">
    <property type="entry name" value="Cytochrome P450"/>
    <property type="match status" value="1"/>
</dbReference>
<dbReference type="PROSITE" id="PS00086">
    <property type="entry name" value="CYTOCHROME_P450"/>
    <property type="match status" value="1"/>
</dbReference>
<dbReference type="PANTHER" id="PTHR47944">
    <property type="entry name" value="CYTOCHROME P450 98A9"/>
    <property type="match status" value="1"/>
</dbReference>
<dbReference type="InterPro" id="IPR017972">
    <property type="entry name" value="Cyt_P450_CS"/>
</dbReference>
<organism evidence="11 12">
    <name type="scientific">Ceratodon purpureus</name>
    <name type="common">Fire moss</name>
    <name type="synonym">Dicranum purpureum</name>
    <dbReference type="NCBI Taxonomy" id="3225"/>
    <lineage>
        <taxon>Eukaryota</taxon>
        <taxon>Viridiplantae</taxon>
        <taxon>Streptophyta</taxon>
        <taxon>Embryophyta</taxon>
        <taxon>Bryophyta</taxon>
        <taxon>Bryophytina</taxon>
        <taxon>Bryopsida</taxon>
        <taxon>Dicranidae</taxon>
        <taxon>Pseudoditrichales</taxon>
        <taxon>Ditrichaceae</taxon>
        <taxon>Ceratodon</taxon>
    </lineage>
</organism>
<keyword evidence="6 8" id="KW-0408">Iron</keyword>
<dbReference type="InterPro" id="IPR002401">
    <property type="entry name" value="Cyt_P450_E_grp-I"/>
</dbReference>
<evidence type="ECO:0000256" key="6">
    <source>
        <dbReference type="ARBA" id="ARBA00023004"/>
    </source>
</evidence>
<keyword evidence="10" id="KW-0472">Membrane</keyword>
<name>A0A8T0HIF9_CERPU</name>
<sequence>MGGFRAADAHVGYSLLEYGVAVLAIYLLMVLIRRSPKNLPPGPTGLPIIGSLHLLGERPHEALAQMAQKYNARLLSLYMGQKLCIVASSAETAMEVLKTQDATFSSRPPLRGFEVIFPKDITFSDITPASRQLRKIFHSQLTSARRIEESEHIRTDEILQMLRSIPSDKVVNIKSCLEVMTANILTRLIISKRFMGRSGGELDTSEKKELKDFIHITEEIGLCLGTPNPRDVIPAFKYIDLNGLDRRFKNLRSHMESFLSKIVAERHHRRRESLGSMDPPSEKDLLDILLDQMDTKANGQDQITGEVVTSIVWEAFAAGMETSVLATEWTMAEILNNPKVLSKAQAELDAVVGRTRTVQESDIPNLKYLKAVVKEAFRLHPVIPLLVPHQSNAACQAFGYDIPAETRLLVNVWAIGRDPAVWSNPLHFDPERFLGDGPHAGTDFSGKGFNLLTFGAGRRMCMGVSLGELLVESSVASLLHCFSWSLPGELDMSEGVGLSVRKAVPLSAIASPRLPPHVYAH</sequence>
<evidence type="ECO:0000256" key="1">
    <source>
        <dbReference type="ARBA" id="ARBA00001971"/>
    </source>
</evidence>
<keyword evidence="3 8" id="KW-0349">Heme</keyword>
<evidence type="ECO:0000256" key="5">
    <source>
        <dbReference type="ARBA" id="ARBA00023002"/>
    </source>
</evidence>
<dbReference type="Pfam" id="PF00067">
    <property type="entry name" value="p450"/>
    <property type="match status" value="1"/>
</dbReference>
<feature type="binding site" description="axial binding residue" evidence="8">
    <location>
        <position position="461"/>
    </location>
    <ligand>
        <name>heme</name>
        <dbReference type="ChEBI" id="CHEBI:30413"/>
    </ligand>
    <ligandPart>
        <name>Fe</name>
        <dbReference type="ChEBI" id="CHEBI:18248"/>
    </ligandPart>
</feature>
<dbReference type="InterPro" id="IPR036396">
    <property type="entry name" value="Cyt_P450_sf"/>
</dbReference>
<dbReference type="GO" id="GO:0004497">
    <property type="term" value="F:monooxygenase activity"/>
    <property type="evidence" value="ECO:0007669"/>
    <property type="project" value="UniProtKB-KW"/>
</dbReference>
<evidence type="ECO:0000256" key="3">
    <source>
        <dbReference type="ARBA" id="ARBA00022617"/>
    </source>
</evidence>
<dbReference type="GO" id="GO:0005506">
    <property type="term" value="F:iron ion binding"/>
    <property type="evidence" value="ECO:0007669"/>
    <property type="project" value="InterPro"/>
</dbReference>
<evidence type="ECO:0000256" key="2">
    <source>
        <dbReference type="ARBA" id="ARBA00010617"/>
    </source>
</evidence>
<dbReference type="PANTHER" id="PTHR47944:SF16">
    <property type="entry name" value="CYTOCHROME P450 FAMILY 1 SUBFAMILY A POLYPEPTIDE 1"/>
    <property type="match status" value="1"/>
</dbReference>
<evidence type="ECO:0000256" key="4">
    <source>
        <dbReference type="ARBA" id="ARBA00022723"/>
    </source>
</evidence>
<comment type="caution">
    <text evidence="11">The sequence shown here is derived from an EMBL/GenBank/DDBJ whole genome shotgun (WGS) entry which is preliminary data.</text>
</comment>
<keyword evidence="12" id="KW-1185">Reference proteome</keyword>
<dbReference type="GO" id="GO:0016705">
    <property type="term" value="F:oxidoreductase activity, acting on paired donors, with incorporation or reduction of molecular oxygen"/>
    <property type="evidence" value="ECO:0007669"/>
    <property type="project" value="InterPro"/>
</dbReference>
<evidence type="ECO:0000256" key="8">
    <source>
        <dbReference type="PIRSR" id="PIRSR602401-1"/>
    </source>
</evidence>
<accession>A0A8T0HIF9</accession>
<dbReference type="Proteomes" id="UP000822688">
    <property type="component" value="Chromosome 6"/>
</dbReference>
<dbReference type="PRINTS" id="PR00385">
    <property type="entry name" value="P450"/>
</dbReference>
<evidence type="ECO:0008006" key="13">
    <source>
        <dbReference type="Google" id="ProtNLM"/>
    </source>
</evidence>
<keyword evidence="10" id="KW-1133">Transmembrane helix</keyword>
<feature type="transmembrane region" description="Helical" evidence="10">
    <location>
        <begin position="12"/>
        <end position="32"/>
    </location>
</feature>
<evidence type="ECO:0000256" key="7">
    <source>
        <dbReference type="ARBA" id="ARBA00023033"/>
    </source>
</evidence>
<dbReference type="CDD" id="cd20618">
    <property type="entry name" value="CYP71_clan"/>
    <property type="match status" value="1"/>
</dbReference>
<dbReference type="PRINTS" id="PR00463">
    <property type="entry name" value="EP450I"/>
</dbReference>
<evidence type="ECO:0000313" key="12">
    <source>
        <dbReference type="Proteomes" id="UP000822688"/>
    </source>
</evidence>
<keyword evidence="10" id="KW-0812">Transmembrane</keyword>
<evidence type="ECO:0000313" key="11">
    <source>
        <dbReference type="EMBL" id="KAG0569322.1"/>
    </source>
</evidence>
<dbReference type="Gene3D" id="1.10.630.10">
    <property type="entry name" value="Cytochrome P450"/>
    <property type="match status" value="1"/>
</dbReference>
<comment type="cofactor">
    <cofactor evidence="1 8">
        <name>heme</name>
        <dbReference type="ChEBI" id="CHEBI:30413"/>
    </cofactor>
</comment>
<comment type="similarity">
    <text evidence="2 9">Belongs to the cytochrome P450 family.</text>
</comment>
<keyword evidence="5 9" id="KW-0560">Oxidoreductase</keyword>
<protein>
    <recommendedName>
        <fullName evidence="13">Cytochrome P450</fullName>
    </recommendedName>
</protein>